<dbReference type="PANTHER" id="PTHR33566:SF1">
    <property type="entry name" value="EN_SPM-LIKE TRANSPOSON-RELATED"/>
    <property type="match status" value="1"/>
</dbReference>
<feature type="region of interest" description="Disordered" evidence="2">
    <location>
        <begin position="1441"/>
        <end position="1470"/>
    </location>
</feature>
<organism evidence="3">
    <name type="scientific">Salvia splendens</name>
    <name type="common">Scarlet sage</name>
    <dbReference type="NCBI Taxonomy" id="180675"/>
    <lineage>
        <taxon>Eukaryota</taxon>
        <taxon>Viridiplantae</taxon>
        <taxon>Streptophyta</taxon>
        <taxon>Embryophyta</taxon>
        <taxon>Tracheophyta</taxon>
        <taxon>Spermatophyta</taxon>
        <taxon>Magnoliopsida</taxon>
        <taxon>eudicotyledons</taxon>
        <taxon>Gunneridae</taxon>
        <taxon>Pentapetalae</taxon>
        <taxon>asterids</taxon>
        <taxon>lamiids</taxon>
        <taxon>Lamiales</taxon>
        <taxon>Lamiaceae</taxon>
        <taxon>Nepetoideae</taxon>
        <taxon>Mentheae</taxon>
        <taxon>Salviinae</taxon>
        <taxon>Salvia</taxon>
        <taxon>Salvia subgen. Calosphace</taxon>
        <taxon>core Calosphace</taxon>
    </lineage>
</organism>
<dbReference type="EMBL" id="PNBA02000019">
    <property type="protein sequence ID" value="KAG6391549.1"/>
    <property type="molecule type" value="Genomic_DNA"/>
</dbReference>
<reference evidence="3" key="1">
    <citation type="submission" date="2018-01" db="EMBL/GenBank/DDBJ databases">
        <authorList>
            <person name="Mao J.F."/>
        </authorList>
    </citation>
    <scope>NUCLEOTIDE SEQUENCE</scope>
    <source>
        <strain evidence="3">Huo1</strain>
        <tissue evidence="3">Leaf</tissue>
    </source>
</reference>
<dbReference type="Pfam" id="PF13589">
    <property type="entry name" value="HATPase_c_3"/>
    <property type="match status" value="1"/>
</dbReference>
<evidence type="ECO:0000313" key="4">
    <source>
        <dbReference type="Proteomes" id="UP000298416"/>
    </source>
</evidence>
<name>A0A8X8WBY7_SALSN</name>
<dbReference type="PANTHER" id="PTHR33566">
    <property type="entry name" value="EN/SPM-LIKE TRANSPOSON-RELATED"/>
    <property type="match status" value="1"/>
</dbReference>
<keyword evidence="4" id="KW-1185">Reference proteome</keyword>
<gene>
    <name evidence="3" type="ORF">SASPL_149305</name>
</gene>
<feature type="compositionally biased region" description="Polar residues" evidence="2">
    <location>
        <begin position="1441"/>
        <end position="1451"/>
    </location>
</feature>
<evidence type="ECO:0000313" key="3">
    <source>
        <dbReference type="EMBL" id="KAG6391549.1"/>
    </source>
</evidence>
<dbReference type="SUPFAM" id="SSF55874">
    <property type="entry name" value="ATPase domain of HSP90 chaperone/DNA topoisomerase II/histidine kinase"/>
    <property type="match status" value="1"/>
</dbReference>
<dbReference type="Gene3D" id="3.30.565.10">
    <property type="entry name" value="Histidine kinase-like ATPase, C-terminal domain"/>
    <property type="match status" value="1"/>
</dbReference>
<feature type="region of interest" description="Disordered" evidence="2">
    <location>
        <begin position="43"/>
        <end position="74"/>
    </location>
</feature>
<protein>
    <submittedName>
        <fullName evidence="3">Uncharacterized protein</fullName>
    </submittedName>
</protein>
<keyword evidence="1" id="KW-0175">Coiled coil</keyword>
<feature type="coiled-coil region" evidence="1">
    <location>
        <begin position="1786"/>
        <end position="1813"/>
    </location>
</feature>
<evidence type="ECO:0000256" key="2">
    <source>
        <dbReference type="SAM" id="MobiDB-lite"/>
    </source>
</evidence>
<dbReference type="Proteomes" id="UP000298416">
    <property type="component" value="Unassembled WGS sequence"/>
</dbReference>
<feature type="compositionally biased region" description="Basic and acidic residues" evidence="2">
    <location>
        <begin position="15"/>
        <end position="24"/>
    </location>
</feature>
<reference evidence="3" key="2">
    <citation type="submission" date="2020-08" db="EMBL/GenBank/DDBJ databases">
        <title>Plant Genome Project.</title>
        <authorList>
            <person name="Zhang R.-G."/>
        </authorList>
    </citation>
    <scope>NUCLEOTIDE SEQUENCE</scope>
    <source>
        <strain evidence="3">Huo1</strain>
        <tissue evidence="3">Leaf</tissue>
    </source>
</reference>
<accession>A0A8X8WBY7</accession>
<proteinExistence type="predicted"/>
<dbReference type="InterPro" id="IPR036890">
    <property type="entry name" value="HATPase_C_sf"/>
</dbReference>
<evidence type="ECO:0000256" key="1">
    <source>
        <dbReference type="SAM" id="Coils"/>
    </source>
</evidence>
<comment type="caution">
    <text evidence="3">The sequence shown here is derived from an EMBL/GenBank/DDBJ whole genome shotgun (WGS) entry which is preliminary data.</text>
</comment>
<feature type="region of interest" description="Disordered" evidence="2">
    <location>
        <begin position="1"/>
        <end position="25"/>
    </location>
</feature>
<sequence>MYSKSPLSGTKKRPHEASGVEGTKKSRPVVDVYGDVFDNAKVPNLDEVMTPPMKLNKRPREETPGKSSSGTVQAKDDGREMVYRFRVLLPNGTAVELKMSELRKEMPIEKFIGIVRREYSLLANQKTSLGQKRRINWDYQDLHFTDTQENKIKLKIDFQKFLPNIWHLLWLHDGSLEPDEYEDMWDLTPDTDLLKELPDDYTCETALADLIDNSLQALWSNGKGERRLISVQLEPGKISIFDSGPGMDGANGNIVKWGKMGASLHRSMREKAIGGEPPYLMPFFGMFGYGGPVAAMCLGRRAVVSSKTKQSNKVFTLHMEREALVSASHLENCWKTKGGIRDPWKDENLKSPHGSFTKVEIFDPKPKVKNLYIRQLRRKLKDIYFPYIQCDEMSGKTCRPIIFQVNEMDLAGIQGGEVATTNMHSCNGPEFILQVQFSTTADSSAVAGQNQRVSATANARLKCVYFPIVGGTESIQMILDKLNEDHCGIKESFESFSRVSVRRLGRLLPDVRWGLLPFMEPKHKVGERAKILMRLCSRVKCFIDTDSGFNPTPHKTDLAHHHPYTKALKNFGKRSDDDRKGNSYPNVPLLLINNFERKILLLTFKCFCAVFTCVRLLSCFYVEVHVKISRDGKALTFGQLQTLYNDWVMEMHDRYDEETDDGLDEPMLIVGASKEKKNKKLDLKSSEIQLPWTQFPSSCCVLSPTNVIIIGNILVLRVHKEIQRKGRCWKAGMNIKILRGACAGCHNNNVYATLEYVILEGIQGDASGEARLICRPLGLPEEKSCHLLVREGNCTIDINDSYVFPIRIIDSDKCLPVDDIEWKAKLEAFKQKLPAAIDLLSQADCQELEIDGGMPSLLNAGDFLPDNIVAVVRPCSFNNGNSSKRLDQKFIVRDNQEMILEIFKHRASDGEAGSRQHAYSVRHPPESYKGLHGLYIFPLGSRQRRLCEEPGILTCSFSLKGIKDIKLEHKVQVQGPYGIGRWVVLNHDENEPYTVRVGSCCRTLSIVCLDEHKKRIRFKGVPNLLIKLTSNGRNLARDCRKKVEITPDKLTMKIKDISISSSELDHIRPNYEARLLLSTPDKAFSVALPCQVMPAPPKKITVHPTELRKQLLPGQIIEELVLEVFDEYGNHLKENDLILLRLDGLSIQDGSGINCGLAMESKKKVDANGRVDLSNLLKVSAGYGKRVMLSVMSKDGVIFELRFQTEVRELRALQKVFMNYEAGSLLKNVAFEIVDSEGKVDERIHDDDKHGQSHTLVIKCRSFRIDESVTYRFLNGCCTVPSIRLPREEGAVFFEAVHSHHPELKFSIKVIVQKARQKNRDNVRNHADIGNHIHQPKYSSENEAAPEILRSQVHIEKQQQEKLDSAMNPDGVVNPIISTPISSEHEHNFHILPSLRVSDFMNEISSPHSLGNPILSTPRSSEHGQNLPVSPPLRASQVMNETFSPHSSGSPFLSIPRSPGHGQVLPIKPPSRVSQEMNTTFSLPSSCNSISTPSSSKLGFLPVSPSLRVPQVKNEILSPHSSKGCVSPISDSPPLKTPILDTHTQSRSPVTLSVIAPDLGTNALNVCGLYPTIKQIESRSQTAAAAICKMLEDDLACKGIEGVVALLGTVESFELSRMLALFLGEGQMLAIVCRNYAAAQSLDANTLHKLAGYNAFCLEDIRPRSNETSSELLPLQELTLPNRSAPHGFLGYAVDLINIEPDRLHWRTTSGHGLRETLFHRLFGKLQVYKDRDCMMAAAQSCIEGAVSLDGGILRGNGLLSLGLREPTILFPVMKKATPAESLRKLAAKEMELVKIKQRVDEEEDALRLCREKFSICQQKYNSYISQTQMGS</sequence>